<dbReference type="Proteomes" id="UP000234384">
    <property type="component" value="Unassembled WGS sequence"/>
</dbReference>
<evidence type="ECO:0000313" key="1">
    <source>
        <dbReference type="EMBL" id="PKY89713.1"/>
    </source>
</evidence>
<name>A0A2I1K257_9LACT</name>
<dbReference type="Gene3D" id="1.10.10.10">
    <property type="entry name" value="Winged helix-like DNA-binding domain superfamily/Winged helix DNA-binding domain"/>
    <property type="match status" value="1"/>
</dbReference>
<comment type="caution">
    <text evidence="1">The sequence shown here is derived from an EMBL/GenBank/DDBJ whole genome shotgun (WGS) entry which is preliminary data.</text>
</comment>
<evidence type="ECO:0008006" key="3">
    <source>
        <dbReference type="Google" id="ProtNLM"/>
    </source>
</evidence>
<proteinExistence type="predicted"/>
<evidence type="ECO:0000313" key="2">
    <source>
        <dbReference type="Proteomes" id="UP000234384"/>
    </source>
</evidence>
<sequence length="162" mass="18455">MDGYEQLAIAIVQSAVSDYIARVRSAALKGYVDEDCNVREECMLYVDSVEIRKLIRFFKSDYCYLLSGVDGDLIIEKANHQIKTKRDFKPVPFINKRKNKTKPLIATRISTGEEKEFDSIVQCSNYFGIAESAVSTAVRYGKVGSRSRLKGWTFKFKKDVTD</sequence>
<dbReference type="EMBL" id="PKHE01000005">
    <property type="protein sequence ID" value="PKY89713.1"/>
    <property type="molecule type" value="Genomic_DNA"/>
</dbReference>
<protein>
    <recommendedName>
        <fullName evidence="3">Nuclease-associated modular DNA-binding 1 domain-containing protein</fullName>
    </recommendedName>
</protein>
<dbReference type="InterPro" id="IPR036388">
    <property type="entry name" value="WH-like_DNA-bd_sf"/>
</dbReference>
<accession>A0A2I1K257</accession>
<gene>
    <name evidence="1" type="ORF">CYJ57_03115</name>
</gene>
<dbReference type="AlphaFoldDB" id="A0A2I1K257"/>
<reference evidence="1 2" key="1">
    <citation type="submission" date="2017-12" db="EMBL/GenBank/DDBJ databases">
        <title>Phylogenetic diversity of female urinary microbiome.</title>
        <authorList>
            <person name="Thomas-White K."/>
            <person name="Wolfe A.J."/>
        </authorList>
    </citation>
    <scope>NUCLEOTIDE SEQUENCE [LARGE SCALE GENOMIC DNA]</scope>
    <source>
        <strain evidence="1 2">UMB0898</strain>
    </source>
</reference>
<organism evidence="1 2">
    <name type="scientific">Falseniella ignava</name>
    <dbReference type="NCBI Taxonomy" id="137730"/>
    <lineage>
        <taxon>Bacteria</taxon>
        <taxon>Bacillati</taxon>
        <taxon>Bacillota</taxon>
        <taxon>Bacilli</taxon>
        <taxon>Lactobacillales</taxon>
        <taxon>Aerococcaceae</taxon>
        <taxon>Falseniella</taxon>
    </lineage>
</organism>
<dbReference type="RefSeq" id="WP_101954033.1">
    <property type="nucleotide sequence ID" value="NZ_PKHE01000005.1"/>
</dbReference>